<evidence type="ECO:0000313" key="2">
    <source>
        <dbReference type="Proteomes" id="UP000192328"/>
    </source>
</evidence>
<accession>A0AC61PQP2</accession>
<sequence>MKKILSLVLALMLVFSVASLALAEESGKVLKFYAWNEEFKGFFEKYYTLPEGVTVEWVINPSDGGVYQQKLDDALMNGEQVDMFLAEADYIQKYADSEFTQDITAMGVTDFSNAYEYTVKAASDANGVVKGVSFQCCPSALIYRRSIAKDVLGTDDPAEVQAALDSWEKFEAVAADAKAKGYYMTASFAETYRPFSNNCTSPWVDEENNLQYDAQIEAWIAQTEKFIENGYTLTAGIWDEEKNVQMFADGKTMCFFGPAWYFNFCMGNAQDPEKGCPGDWAICEGPAAHFWGGTWLMAPAGTENADIVADIMNTFINNEEVCTALVANEAQFSNNKAVNAKFAADESYGSAFLGGQNDVAVFAAMTDNIKWENHTIYDQFMNEGLQNAMQEYFKGTATKEEAYAKFYTELAEKCPDVVCPD</sequence>
<dbReference type="EMBL" id="FWXZ01000010">
    <property type="protein sequence ID" value="SMC92745.1"/>
    <property type="molecule type" value="Genomic_DNA"/>
</dbReference>
<evidence type="ECO:0000313" key="1">
    <source>
        <dbReference type="EMBL" id="SMC92745.1"/>
    </source>
</evidence>
<comment type="caution">
    <text evidence="1">The sequence shown here is derived from an EMBL/GenBank/DDBJ whole genome shotgun (WGS) entry which is preliminary data.</text>
</comment>
<keyword evidence="2" id="KW-1185">Reference proteome</keyword>
<proteinExistence type="predicted"/>
<name>A0AC61PQP2_9FIRM</name>
<organism evidence="1 2">
    <name type="scientific">Aristaeella lactis</name>
    <dbReference type="NCBI Taxonomy" id="3046383"/>
    <lineage>
        <taxon>Bacteria</taxon>
        <taxon>Bacillati</taxon>
        <taxon>Bacillota</taxon>
        <taxon>Clostridia</taxon>
        <taxon>Eubacteriales</taxon>
        <taxon>Aristaeellaceae</taxon>
        <taxon>Aristaeella</taxon>
    </lineage>
</organism>
<protein>
    <submittedName>
        <fullName evidence="1">ABC-type glycerol-3-phosphate transport system, substrate-binding protein</fullName>
    </submittedName>
</protein>
<dbReference type="Proteomes" id="UP000192328">
    <property type="component" value="Unassembled WGS sequence"/>
</dbReference>
<reference evidence="1" key="1">
    <citation type="submission" date="2017-04" db="EMBL/GenBank/DDBJ databases">
        <authorList>
            <person name="Varghese N."/>
            <person name="Submissions S."/>
        </authorList>
    </citation>
    <scope>NUCLEOTIDE SEQUENCE</scope>
    <source>
        <strain evidence="1">WTE2008</strain>
    </source>
</reference>
<gene>
    <name evidence="1" type="ORF">SAMN06297397_0040</name>
</gene>